<dbReference type="EMBL" id="JAIUEN010001023">
    <property type="protein sequence ID" value="MCE3364598.1"/>
    <property type="molecule type" value="Genomic_DNA"/>
</dbReference>
<evidence type="ECO:0000256" key="6">
    <source>
        <dbReference type="SAM" id="MobiDB-lite"/>
    </source>
</evidence>
<feature type="domain" description="SDR-like Ig" evidence="7">
    <location>
        <begin position="26"/>
        <end position="77"/>
    </location>
</feature>
<accession>A0AAW4YEU4</accession>
<gene>
    <name evidence="8" type="ORF">LB359_20535</name>
</gene>
<reference evidence="8" key="2">
    <citation type="submission" date="2023-08" db="EMBL/GenBank/DDBJ databases">
        <authorList>
            <person name="Zhao H."/>
            <person name="Wang X."/>
        </authorList>
    </citation>
    <scope>NUCLEOTIDE SEQUENCE</scope>
    <source>
        <strain evidence="8">NC-4</strain>
    </source>
</reference>
<keyword evidence="4" id="KW-0732">Signal</keyword>
<feature type="non-terminal residue" evidence="8">
    <location>
        <position position="1"/>
    </location>
</feature>
<dbReference type="Proteomes" id="UP001200271">
    <property type="component" value="Unassembled WGS sequence"/>
</dbReference>
<comment type="subcellular location">
    <subcellularLocation>
        <location evidence="1">Secreted</location>
        <location evidence="1">Cell wall</location>
        <topology evidence="1">Peptidoglycan-anchor</topology>
    </subcellularLocation>
</comment>
<keyword evidence="5" id="KW-0572">Peptidoglycan-anchor</keyword>
<dbReference type="InterPro" id="IPR041171">
    <property type="entry name" value="SDR_Ig"/>
</dbReference>
<dbReference type="Pfam" id="PF17961">
    <property type="entry name" value="Big_8"/>
    <property type="match status" value="1"/>
</dbReference>
<evidence type="ECO:0000256" key="1">
    <source>
        <dbReference type="ARBA" id="ARBA00004168"/>
    </source>
</evidence>
<dbReference type="Gene3D" id="2.60.40.1280">
    <property type="match status" value="1"/>
</dbReference>
<keyword evidence="2" id="KW-0134">Cell wall</keyword>
<dbReference type="AlphaFoldDB" id="A0AAW4YEU4"/>
<name>A0AAW4YEU4_STAAU</name>
<dbReference type="InterPro" id="IPR008966">
    <property type="entry name" value="Adhesion_dom_sf"/>
</dbReference>
<evidence type="ECO:0000259" key="7">
    <source>
        <dbReference type="Pfam" id="PF17961"/>
    </source>
</evidence>
<evidence type="ECO:0000256" key="4">
    <source>
        <dbReference type="ARBA" id="ARBA00022729"/>
    </source>
</evidence>
<feature type="region of interest" description="Disordered" evidence="6">
    <location>
        <begin position="1"/>
        <end position="23"/>
    </location>
</feature>
<dbReference type="SUPFAM" id="SSF49401">
    <property type="entry name" value="Bacterial adhesins"/>
    <property type="match status" value="1"/>
</dbReference>
<evidence type="ECO:0000256" key="2">
    <source>
        <dbReference type="ARBA" id="ARBA00022512"/>
    </source>
</evidence>
<dbReference type="GO" id="GO:0007155">
    <property type="term" value="P:cell adhesion"/>
    <property type="evidence" value="ECO:0007669"/>
    <property type="project" value="InterPro"/>
</dbReference>
<feature type="non-terminal residue" evidence="8">
    <location>
        <position position="82"/>
    </location>
</feature>
<evidence type="ECO:0000256" key="5">
    <source>
        <dbReference type="ARBA" id="ARBA00023088"/>
    </source>
</evidence>
<comment type="caution">
    <text evidence="8">The sequence shown here is derived from an EMBL/GenBank/DDBJ whole genome shotgun (WGS) entry which is preliminary data.</text>
</comment>
<keyword evidence="3" id="KW-0964">Secreted</keyword>
<dbReference type="InterPro" id="IPR011252">
    <property type="entry name" value="Fibrogen-bd_dom1"/>
</dbReference>
<evidence type="ECO:0000313" key="8">
    <source>
        <dbReference type="EMBL" id="MCE3364598.1"/>
    </source>
</evidence>
<reference evidence="8" key="1">
    <citation type="journal article" date="2021" name="Front Med (Lausanne)">
        <title>The Prevalence and Determinants of Fusidic Acid Resistance Among Methicillin-Resistant Staphylococcus aureus Clinical Isolates in China.</title>
        <authorList>
            <person name="Zhao H."/>
            <person name="Wang X."/>
            <person name="Wang B."/>
            <person name="Xu Y."/>
            <person name="Rao L."/>
            <person name="Wan B."/>
            <person name="Guo Y."/>
            <person name="Wu X."/>
            <person name="Yu J."/>
            <person name="Chen L."/>
            <person name="Li M."/>
            <person name="Yu F."/>
        </authorList>
    </citation>
    <scope>NUCLEOTIDE SEQUENCE</scope>
    <source>
        <strain evidence="8">NC-4</strain>
    </source>
</reference>
<organism evidence="8 9">
    <name type="scientific">Staphylococcus aureus</name>
    <dbReference type="NCBI Taxonomy" id="1280"/>
    <lineage>
        <taxon>Bacteria</taxon>
        <taxon>Bacillati</taxon>
        <taxon>Bacillota</taxon>
        <taxon>Bacilli</taxon>
        <taxon>Bacillales</taxon>
        <taxon>Staphylococcaceae</taxon>
        <taxon>Staphylococcus</taxon>
    </lineage>
</organism>
<proteinExistence type="predicted"/>
<evidence type="ECO:0000256" key="3">
    <source>
        <dbReference type="ARBA" id="ARBA00022525"/>
    </source>
</evidence>
<protein>
    <submittedName>
        <fullName evidence="8">Ig-like domain-containing protein</fullName>
    </submittedName>
</protein>
<evidence type="ECO:0000313" key="9">
    <source>
        <dbReference type="Proteomes" id="UP001200271"/>
    </source>
</evidence>
<sequence length="82" mass="9234">TDVTSKVKVTESSLEGHKQGTNVVNPHNAERVTLKYKWKFGEGIKEGDYFDFTLSDNVETHGISTLRKVPEIKSTDGCESRY</sequence>